<dbReference type="GO" id="GO:0050660">
    <property type="term" value="F:flavin adenine dinucleotide binding"/>
    <property type="evidence" value="ECO:0007669"/>
    <property type="project" value="InterPro"/>
</dbReference>
<dbReference type="GO" id="GO:0004148">
    <property type="term" value="F:dihydrolipoyl dehydrogenase (NADH) activity"/>
    <property type="evidence" value="ECO:0007669"/>
    <property type="project" value="UniProtKB-EC"/>
</dbReference>
<evidence type="ECO:0000256" key="5">
    <source>
        <dbReference type="ARBA" id="ARBA00023002"/>
    </source>
</evidence>
<feature type="binding site" evidence="11">
    <location>
        <position position="116"/>
    </location>
    <ligand>
        <name>FAD</name>
        <dbReference type="ChEBI" id="CHEBI:57692"/>
    </ligand>
</feature>
<evidence type="ECO:0000313" key="16">
    <source>
        <dbReference type="EMBL" id="TKW61315.1"/>
    </source>
</evidence>
<dbReference type="Pfam" id="PF07992">
    <property type="entry name" value="Pyr_redox_2"/>
    <property type="match status" value="1"/>
</dbReference>
<keyword evidence="8 13" id="KW-0676">Redox-active center</keyword>
<dbReference type="PRINTS" id="PR00368">
    <property type="entry name" value="FADPNR"/>
</dbReference>
<dbReference type="AlphaFoldDB" id="A0A6N4RBC1"/>
<evidence type="ECO:0000256" key="7">
    <source>
        <dbReference type="ARBA" id="ARBA00023157"/>
    </source>
</evidence>
<name>A0A6N4RBC1_BLAVI</name>
<dbReference type="InterPro" id="IPR004099">
    <property type="entry name" value="Pyr_nucl-diS_OxRdtase_dimer"/>
</dbReference>
<dbReference type="PIRSF" id="PIRSF000350">
    <property type="entry name" value="Mercury_reductase_MerA"/>
    <property type="match status" value="1"/>
</dbReference>
<evidence type="ECO:0000256" key="6">
    <source>
        <dbReference type="ARBA" id="ARBA00023027"/>
    </source>
</evidence>
<dbReference type="PROSITE" id="PS00076">
    <property type="entry name" value="PYRIDINE_REDOX_1"/>
    <property type="match status" value="1"/>
</dbReference>
<dbReference type="GO" id="GO:0005737">
    <property type="term" value="C:cytoplasm"/>
    <property type="evidence" value="ECO:0007669"/>
    <property type="project" value="UniProtKB-ARBA"/>
</dbReference>
<protein>
    <recommendedName>
        <fullName evidence="2 13">Dihydrolipoyl dehydrogenase</fullName>
        <ecNumber evidence="2 13">1.8.1.4</ecNumber>
    </recommendedName>
</protein>
<feature type="domain" description="Pyridine nucleotide-disulphide oxidoreductase dimerisation" evidence="14">
    <location>
        <begin position="341"/>
        <end position="449"/>
    </location>
</feature>
<proteinExistence type="inferred from homology"/>
<dbReference type="FunFam" id="3.30.390.30:FF:000001">
    <property type="entry name" value="Dihydrolipoyl dehydrogenase"/>
    <property type="match status" value="1"/>
</dbReference>
<keyword evidence="5 13" id="KW-0560">Oxidoreductase</keyword>
<dbReference type="SUPFAM" id="SSF55424">
    <property type="entry name" value="FAD/NAD-linked reductases, dimerisation (C-terminal) domain"/>
    <property type="match status" value="1"/>
</dbReference>
<evidence type="ECO:0000256" key="4">
    <source>
        <dbReference type="ARBA" id="ARBA00022827"/>
    </source>
</evidence>
<dbReference type="InterPro" id="IPR023753">
    <property type="entry name" value="FAD/NAD-binding_dom"/>
</dbReference>
<dbReference type="Pfam" id="PF02852">
    <property type="entry name" value="Pyr_redox_dim"/>
    <property type="match status" value="1"/>
</dbReference>
<evidence type="ECO:0000256" key="1">
    <source>
        <dbReference type="ARBA" id="ARBA00007532"/>
    </source>
</evidence>
<dbReference type="NCBIfam" id="TIGR01350">
    <property type="entry name" value="lipoamide_DH"/>
    <property type="match status" value="1"/>
</dbReference>
<dbReference type="PANTHER" id="PTHR22912:SF151">
    <property type="entry name" value="DIHYDROLIPOYL DEHYDROGENASE, MITOCHONDRIAL"/>
    <property type="match status" value="1"/>
</dbReference>
<evidence type="ECO:0000256" key="9">
    <source>
        <dbReference type="ARBA" id="ARBA00049187"/>
    </source>
</evidence>
<keyword evidence="3 13" id="KW-0285">Flavoprotein</keyword>
<keyword evidence="11" id="KW-0547">Nucleotide-binding</keyword>
<feature type="active site" description="Proton acceptor" evidence="10">
    <location>
        <position position="439"/>
    </location>
</feature>
<evidence type="ECO:0000256" key="3">
    <source>
        <dbReference type="ARBA" id="ARBA00022630"/>
    </source>
</evidence>
<dbReference type="Gene3D" id="3.50.50.60">
    <property type="entry name" value="FAD/NAD(P)-binding domain"/>
    <property type="match status" value="2"/>
</dbReference>
<dbReference type="PRINTS" id="PR00411">
    <property type="entry name" value="PNDRDTASEI"/>
</dbReference>
<evidence type="ECO:0000256" key="13">
    <source>
        <dbReference type="RuleBase" id="RU003692"/>
    </source>
</evidence>
<dbReference type="EC" id="1.8.1.4" evidence="2 13"/>
<gene>
    <name evidence="16" type="primary">lpdA</name>
    <name evidence="16" type="ORF">DI628_01400</name>
</gene>
<dbReference type="InterPro" id="IPR012999">
    <property type="entry name" value="Pyr_OxRdtase_I_AS"/>
</dbReference>
<evidence type="ECO:0000256" key="2">
    <source>
        <dbReference type="ARBA" id="ARBA00012608"/>
    </source>
</evidence>
<feature type="disulfide bond" description="Redox-active" evidence="12">
    <location>
        <begin position="43"/>
        <end position="48"/>
    </location>
</feature>
<dbReference type="GO" id="GO:0006103">
    <property type="term" value="P:2-oxoglutarate metabolic process"/>
    <property type="evidence" value="ECO:0007669"/>
    <property type="project" value="TreeGrafter"/>
</dbReference>
<dbReference type="InterPro" id="IPR006258">
    <property type="entry name" value="Lipoamide_DH"/>
</dbReference>
<dbReference type="SUPFAM" id="SSF51905">
    <property type="entry name" value="FAD/NAD(P)-binding domain"/>
    <property type="match status" value="1"/>
</dbReference>
<comment type="catalytic activity">
    <reaction evidence="9 13">
        <text>N(6)-[(R)-dihydrolipoyl]-L-lysyl-[protein] + NAD(+) = N(6)-[(R)-lipoyl]-L-lysyl-[protein] + NADH + H(+)</text>
        <dbReference type="Rhea" id="RHEA:15045"/>
        <dbReference type="Rhea" id="RHEA-COMP:10474"/>
        <dbReference type="Rhea" id="RHEA-COMP:10475"/>
        <dbReference type="ChEBI" id="CHEBI:15378"/>
        <dbReference type="ChEBI" id="CHEBI:57540"/>
        <dbReference type="ChEBI" id="CHEBI:57945"/>
        <dbReference type="ChEBI" id="CHEBI:83099"/>
        <dbReference type="ChEBI" id="CHEBI:83100"/>
        <dbReference type="EC" id="1.8.1.4"/>
    </reaction>
</comment>
<dbReference type="EMBL" id="VAFM01000001">
    <property type="protein sequence ID" value="TKW61315.1"/>
    <property type="molecule type" value="Genomic_DNA"/>
</dbReference>
<comment type="cofactor">
    <cofactor evidence="11 13">
        <name>FAD</name>
        <dbReference type="ChEBI" id="CHEBI:57692"/>
    </cofactor>
    <text evidence="11 13">Binds 1 FAD per subunit.</text>
</comment>
<keyword evidence="7" id="KW-1015">Disulfide bond</keyword>
<evidence type="ECO:0000259" key="14">
    <source>
        <dbReference type="Pfam" id="PF02852"/>
    </source>
</evidence>
<dbReference type="Proteomes" id="UP000320948">
    <property type="component" value="Unassembled WGS sequence"/>
</dbReference>
<feature type="binding site" evidence="11">
    <location>
        <position position="52"/>
    </location>
    <ligand>
        <name>FAD</name>
        <dbReference type="ChEBI" id="CHEBI:57692"/>
    </ligand>
</feature>
<keyword evidence="6 11" id="KW-0520">NAD</keyword>
<organism evidence="16 17">
    <name type="scientific">Blastochloris viridis</name>
    <name type="common">Rhodopseudomonas viridis</name>
    <dbReference type="NCBI Taxonomy" id="1079"/>
    <lineage>
        <taxon>Bacteria</taxon>
        <taxon>Pseudomonadati</taxon>
        <taxon>Pseudomonadota</taxon>
        <taxon>Alphaproteobacteria</taxon>
        <taxon>Hyphomicrobiales</taxon>
        <taxon>Blastochloridaceae</taxon>
        <taxon>Blastochloris</taxon>
    </lineage>
</organism>
<comment type="caution">
    <text evidence="16">The sequence shown here is derived from an EMBL/GenBank/DDBJ whole genome shotgun (WGS) entry which is preliminary data.</text>
</comment>
<dbReference type="Gene3D" id="3.30.390.30">
    <property type="match status" value="1"/>
</dbReference>
<evidence type="ECO:0000256" key="10">
    <source>
        <dbReference type="PIRSR" id="PIRSR000350-2"/>
    </source>
</evidence>
<comment type="similarity">
    <text evidence="1 13">Belongs to the class-I pyridine nucleotide-disulfide oxidoreductase family.</text>
</comment>
<dbReference type="InterPro" id="IPR001100">
    <property type="entry name" value="Pyr_nuc-diS_OxRdtase"/>
</dbReference>
<feature type="binding site" evidence="11">
    <location>
        <begin position="313"/>
        <end position="316"/>
    </location>
    <ligand>
        <name>FAD</name>
        <dbReference type="ChEBI" id="CHEBI:57692"/>
    </ligand>
</feature>
<dbReference type="InterPro" id="IPR036188">
    <property type="entry name" value="FAD/NAD-bd_sf"/>
</dbReference>
<evidence type="ECO:0000259" key="15">
    <source>
        <dbReference type="Pfam" id="PF07992"/>
    </source>
</evidence>
<evidence type="ECO:0000256" key="12">
    <source>
        <dbReference type="PIRSR" id="PIRSR000350-4"/>
    </source>
</evidence>
<keyword evidence="4 11" id="KW-0274">FAD</keyword>
<reference evidence="16 17" key="1">
    <citation type="journal article" date="2017" name="Nat. Commun.">
        <title>In situ click chemistry generation of cyclooxygenase-2 inhibitors.</title>
        <authorList>
            <person name="Bhardwaj A."/>
            <person name="Kaur J."/>
            <person name="Wuest M."/>
            <person name="Wuest F."/>
        </authorList>
    </citation>
    <scope>NUCLEOTIDE SEQUENCE [LARGE SCALE GENOMIC DNA]</scope>
    <source>
        <strain evidence="16">S2_018_000_R2_106</strain>
    </source>
</reference>
<accession>A0A6N4RBC1</accession>
<dbReference type="InterPro" id="IPR016156">
    <property type="entry name" value="FAD/NAD-linked_Rdtase_dimer_sf"/>
</dbReference>
<dbReference type="PANTHER" id="PTHR22912">
    <property type="entry name" value="DISULFIDE OXIDOREDUCTASE"/>
    <property type="match status" value="1"/>
</dbReference>
<feature type="binding site" evidence="11">
    <location>
        <begin position="178"/>
        <end position="185"/>
    </location>
    <ligand>
        <name>NAD(+)</name>
        <dbReference type="ChEBI" id="CHEBI:57540"/>
    </ligand>
</feature>
<feature type="domain" description="FAD/NAD(P)-binding" evidence="15">
    <location>
        <begin position="5"/>
        <end position="322"/>
    </location>
</feature>
<evidence type="ECO:0000313" key="17">
    <source>
        <dbReference type="Proteomes" id="UP000320948"/>
    </source>
</evidence>
<dbReference type="InterPro" id="IPR050151">
    <property type="entry name" value="Class-I_Pyr_Nuc-Dis_Oxidored"/>
</dbReference>
<evidence type="ECO:0000256" key="11">
    <source>
        <dbReference type="PIRSR" id="PIRSR000350-3"/>
    </source>
</evidence>
<sequence>MAEQFDVVVIGAGPAGYVCAIRAAQLGMKVCLVEKHSALGGTCLNVGCIPSKAMLESSHRYHMIQHSIHEHGIDVSGVKLNLAAMIGRKDAVVKQLTGGIGMLMKKNKVTVKNAWGSVKSAGVVALDNGEELAAKNIIVAAGSVPVELPFAKFDHKTIIDSTDALSLDKVPEHLIVIGAGVIGLEMGSVWQRLGARVTVIDIADRPIAVMDADLGIEAKKLFEKQGLEFVLQAKVKEVGSAGKVTVELADGTVKEFKGDKVLVAVGRRAATQGMNLAEAGVKMTERGVIEIDSHFQTSVPGIYAIGDCVPGPMLAHKGEEEGVAVAEHLAGQKAHVNYGVIPSVVYTHPEMAGVGLTEVEATEKYGDVKVGKFKFVANGRALAVDESGGFVKVIAHKQTDEILGVHMIGHNVSELIAEAVVLMEFKASAEDLARCVHAHPTMAEAFKEAGLAVDGRAIHA</sequence>
<comment type="miscellaneous">
    <text evidence="13">The active site is a redox-active disulfide bond.</text>
</comment>
<feature type="binding site" evidence="11">
    <location>
        <position position="266"/>
    </location>
    <ligand>
        <name>NAD(+)</name>
        <dbReference type="ChEBI" id="CHEBI:57540"/>
    </ligand>
</feature>
<feature type="binding site" evidence="11">
    <location>
        <position position="307"/>
    </location>
    <ligand>
        <name>FAD</name>
        <dbReference type="ChEBI" id="CHEBI:57692"/>
    </ligand>
</feature>
<evidence type="ECO:0000256" key="8">
    <source>
        <dbReference type="ARBA" id="ARBA00023284"/>
    </source>
</evidence>